<dbReference type="Proteomes" id="UP000246085">
    <property type="component" value="Chromosome BRAD3257"/>
</dbReference>
<dbReference type="Gene3D" id="2.102.10.10">
    <property type="entry name" value="Rieske [2Fe-2S] iron-sulphur domain"/>
    <property type="match status" value="1"/>
</dbReference>
<dbReference type="EMBL" id="LS398110">
    <property type="protein sequence ID" value="SPP96655.1"/>
    <property type="molecule type" value="Genomic_DNA"/>
</dbReference>
<dbReference type="SUPFAM" id="SSF50022">
    <property type="entry name" value="ISP domain"/>
    <property type="match status" value="1"/>
</dbReference>
<dbReference type="EMBL" id="JAGIKT010000003">
    <property type="protein sequence ID" value="MBP0110019.1"/>
    <property type="molecule type" value="Genomic_DNA"/>
</dbReference>
<name>A0A2U3Q5F0_9BRAD</name>
<reference evidence="10 13" key="2">
    <citation type="submission" date="2021-03" db="EMBL/GenBank/DDBJ databases">
        <title>Genome Sequence of Bradyrhizobium vignae strain ISRA400.</title>
        <authorList>
            <person name="Tisa L.S."/>
            <person name="Svistoonoff S."/>
            <person name="Hocher V."/>
            <person name="Fall S."/>
            <person name="Zaiya A."/>
            <person name="Naing D."/>
            <person name="Niang N."/>
            <person name="Diouf A."/>
            <person name="Dasylva M.C."/>
            <person name="Toure O."/>
            <person name="Gueye M."/>
            <person name="Gully D."/>
            <person name="Tisseyre P."/>
            <person name="Simpson S."/>
            <person name="Morris K."/>
            <person name="Thomas W.K."/>
        </authorList>
    </citation>
    <scope>NUCLEOTIDE SEQUENCE [LARGE SCALE GENOMIC DNA]</scope>
    <source>
        <strain evidence="10 13">ISRA400</strain>
    </source>
</reference>
<dbReference type="PANTHER" id="PTHR43557">
    <property type="entry name" value="APOPTOSIS-INDUCING FACTOR 1"/>
    <property type="match status" value="1"/>
</dbReference>
<keyword evidence="8" id="KW-0411">Iron-sulfur</keyword>
<dbReference type="InterPro" id="IPR023753">
    <property type="entry name" value="FAD/NAD-binding_dom"/>
</dbReference>
<dbReference type="InterPro" id="IPR036188">
    <property type="entry name" value="FAD/NAD-bd_sf"/>
</dbReference>
<dbReference type="GO" id="GO:0005737">
    <property type="term" value="C:cytoplasm"/>
    <property type="evidence" value="ECO:0007669"/>
    <property type="project" value="TreeGrafter"/>
</dbReference>
<dbReference type="PRINTS" id="PR00368">
    <property type="entry name" value="FADPNR"/>
</dbReference>
<keyword evidence="7" id="KW-0408">Iron</keyword>
<keyword evidence="2" id="KW-0285">Flavoprotein</keyword>
<dbReference type="InterPro" id="IPR016156">
    <property type="entry name" value="FAD/NAD-linked_Rdtase_dimer_sf"/>
</dbReference>
<keyword evidence="5" id="KW-0274">FAD</keyword>
<dbReference type="PROSITE" id="PS51296">
    <property type="entry name" value="RIESKE"/>
    <property type="match status" value="1"/>
</dbReference>
<dbReference type="Pfam" id="PF14759">
    <property type="entry name" value="Reductase_C"/>
    <property type="match status" value="1"/>
</dbReference>
<dbReference type="Proteomes" id="UP000669317">
    <property type="component" value="Unassembled WGS sequence"/>
</dbReference>
<evidence type="ECO:0000256" key="5">
    <source>
        <dbReference type="ARBA" id="ARBA00022827"/>
    </source>
</evidence>
<keyword evidence="3" id="KW-0001">2Fe-2S</keyword>
<protein>
    <submittedName>
        <fullName evidence="10">FAD-dependent oxidoreductase</fullName>
    </submittedName>
    <submittedName>
        <fullName evidence="11">NAD(P)H-nitrite reductase</fullName>
    </submittedName>
</protein>
<sequence length="507" mass="55029">MTEDNKPRGPDLTRGVSLTEFKDGKLLGHVGEEDVLLVQAGSEIFAIEPACSHYHGPLAEGLVVGETIRCPWHHACFSLRSGEATRPPALNRLALWDVARDGDRIVVQRKREAPRPSTAHRSAPTPEKFVIVGGGAAGFAAAATLRREGFAGAITMLSNDGAMPVDRPNLSKDYLAGSAPEDWLPLRSEDYYRDTGIDLRLNTNVSAVDPKSRSVTLGNGDRLPFDRLLLATGAEPVKLQIPGVDQPHVHTLRSVADSRAIITAAGSAKRALVIGASFIGLEVAASLRARKLEVHVVAPEERPMQKLLGAEIGDFVRSLHEENGVVFHLKDTVEKLDGKRATLKSGAVVEVDLVVVGIGVKPRLALAEQAGLAADRGVSVSEYLETSVAGIFAAGDIARWPDPHSRQTIRVEHWVVAERQGQTAARNMLGKRERFDAVPFFWSQHYDVPINYVGHAESFDDIAIDGSISGKDCLLKYRKAGRVLAVASIYRDLDNLKAELEMERSRA</sequence>
<keyword evidence="4" id="KW-0479">Metal-binding</keyword>
<evidence type="ECO:0000313" key="10">
    <source>
        <dbReference type="EMBL" id="MBP0110019.1"/>
    </source>
</evidence>
<dbReference type="Pfam" id="PF07992">
    <property type="entry name" value="Pyr_redox_2"/>
    <property type="match status" value="1"/>
</dbReference>
<dbReference type="SUPFAM" id="SSF55424">
    <property type="entry name" value="FAD/NAD-linked reductases, dimerisation (C-terminal) domain"/>
    <property type="match status" value="1"/>
</dbReference>
<dbReference type="GO" id="GO:0046872">
    <property type="term" value="F:metal ion binding"/>
    <property type="evidence" value="ECO:0007669"/>
    <property type="project" value="UniProtKB-KW"/>
</dbReference>
<evidence type="ECO:0000256" key="6">
    <source>
        <dbReference type="ARBA" id="ARBA00023002"/>
    </source>
</evidence>
<reference evidence="11 12" key="1">
    <citation type="submission" date="2018-03" db="EMBL/GenBank/DDBJ databases">
        <authorList>
            <person name="Gully D."/>
        </authorList>
    </citation>
    <scope>NUCLEOTIDE SEQUENCE [LARGE SCALE GENOMIC DNA]</scope>
    <source>
        <strain evidence="11">ORS3257</strain>
    </source>
</reference>
<accession>A0A2U3Q5F0</accession>
<comment type="cofactor">
    <cofactor evidence="1">
        <name>FAD</name>
        <dbReference type="ChEBI" id="CHEBI:57692"/>
    </cofactor>
</comment>
<gene>
    <name evidence="11" type="ORF">BRAD3257_5721</name>
    <name evidence="10" type="ORF">JWS04_02675</name>
</gene>
<dbReference type="CDD" id="cd03478">
    <property type="entry name" value="Rieske_AIFL_N"/>
    <property type="match status" value="1"/>
</dbReference>
<dbReference type="SUPFAM" id="SSF51905">
    <property type="entry name" value="FAD/NAD(P)-binding domain"/>
    <property type="match status" value="2"/>
</dbReference>
<dbReference type="InterPro" id="IPR028202">
    <property type="entry name" value="Reductase_C"/>
</dbReference>
<dbReference type="Pfam" id="PF00355">
    <property type="entry name" value="Rieske"/>
    <property type="match status" value="1"/>
</dbReference>
<dbReference type="KEGG" id="bvz:BRAD3257_5721"/>
<dbReference type="GO" id="GO:0051537">
    <property type="term" value="F:2 iron, 2 sulfur cluster binding"/>
    <property type="evidence" value="ECO:0007669"/>
    <property type="project" value="UniProtKB-KW"/>
</dbReference>
<evidence type="ECO:0000256" key="1">
    <source>
        <dbReference type="ARBA" id="ARBA00001974"/>
    </source>
</evidence>
<dbReference type="InterPro" id="IPR050446">
    <property type="entry name" value="FAD-oxidoreductase/Apoptosis"/>
</dbReference>
<dbReference type="PANTHER" id="PTHR43557:SF2">
    <property type="entry name" value="RIESKE DOMAIN-CONTAINING PROTEIN-RELATED"/>
    <property type="match status" value="1"/>
</dbReference>
<organism evidence="11 12">
    <name type="scientific">Bradyrhizobium vignae</name>
    <dbReference type="NCBI Taxonomy" id="1549949"/>
    <lineage>
        <taxon>Bacteria</taxon>
        <taxon>Pseudomonadati</taxon>
        <taxon>Pseudomonadota</taxon>
        <taxon>Alphaproteobacteria</taxon>
        <taxon>Hyphomicrobiales</taxon>
        <taxon>Nitrobacteraceae</taxon>
        <taxon>Bradyrhizobium</taxon>
    </lineage>
</organism>
<dbReference type="AlphaFoldDB" id="A0A2U3Q5F0"/>
<keyword evidence="13" id="KW-1185">Reference proteome</keyword>
<evidence type="ECO:0000313" key="13">
    <source>
        <dbReference type="Proteomes" id="UP000669317"/>
    </source>
</evidence>
<feature type="domain" description="Rieske" evidence="9">
    <location>
        <begin position="13"/>
        <end position="107"/>
    </location>
</feature>
<dbReference type="InterPro" id="IPR036922">
    <property type="entry name" value="Rieske_2Fe-2S_sf"/>
</dbReference>
<evidence type="ECO:0000256" key="2">
    <source>
        <dbReference type="ARBA" id="ARBA00022630"/>
    </source>
</evidence>
<dbReference type="PRINTS" id="PR00411">
    <property type="entry name" value="PNDRDTASEI"/>
</dbReference>
<evidence type="ECO:0000256" key="3">
    <source>
        <dbReference type="ARBA" id="ARBA00022714"/>
    </source>
</evidence>
<dbReference type="Gene3D" id="3.30.390.30">
    <property type="match status" value="1"/>
</dbReference>
<evidence type="ECO:0000313" key="12">
    <source>
        <dbReference type="Proteomes" id="UP000246085"/>
    </source>
</evidence>
<evidence type="ECO:0000256" key="8">
    <source>
        <dbReference type="ARBA" id="ARBA00023014"/>
    </source>
</evidence>
<dbReference type="RefSeq" id="WP_122404220.1">
    <property type="nucleotide sequence ID" value="NZ_JAGIKT010000003.1"/>
</dbReference>
<proteinExistence type="predicted"/>
<keyword evidence="6" id="KW-0560">Oxidoreductase</keyword>
<evidence type="ECO:0000256" key="4">
    <source>
        <dbReference type="ARBA" id="ARBA00022723"/>
    </source>
</evidence>
<evidence type="ECO:0000256" key="7">
    <source>
        <dbReference type="ARBA" id="ARBA00023004"/>
    </source>
</evidence>
<dbReference type="GO" id="GO:0016651">
    <property type="term" value="F:oxidoreductase activity, acting on NAD(P)H"/>
    <property type="evidence" value="ECO:0007669"/>
    <property type="project" value="TreeGrafter"/>
</dbReference>
<dbReference type="Gene3D" id="3.50.50.60">
    <property type="entry name" value="FAD/NAD(P)-binding domain"/>
    <property type="match status" value="2"/>
</dbReference>
<dbReference type="InterPro" id="IPR017941">
    <property type="entry name" value="Rieske_2Fe-2S"/>
</dbReference>
<evidence type="ECO:0000313" key="11">
    <source>
        <dbReference type="EMBL" id="SPP96655.1"/>
    </source>
</evidence>
<evidence type="ECO:0000259" key="9">
    <source>
        <dbReference type="PROSITE" id="PS51296"/>
    </source>
</evidence>